<sequence length="110" mass="12837">MGILPNWLKRAVKGRNKQPVLRDYSQKEILRNCRKFGWPATGMRLRELRVTPQQLARMGFSYRDMRILGYTEEQIKSSLPEYGQPSVKSRVARMNPNARPTPQSPRQPPQ</sequence>
<accession>A0A7J4IXL3</accession>
<name>A0A7J4IXL3_9ARCH</name>
<gene>
    <name evidence="2" type="ORF">HA254_05790</name>
</gene>
<dbReference type="EMBL" id="DUGC01000092">
    <property type="protein sequence ID" value="HIH10148.1"/>
    <property type="molecule type" value="Genomic_DNA"/>
</dbReference>
<evidence type="ECO:0000313" key="3">
    <source>
        <dbReference type="Proteomes" id="UP000565078"/>
    </source>
</evidence>
<protein>
    <submittedName>
        <fullName evidence="2">Uncharacterized protein</fullName>
    </submittedName>
</protein>
<comment type="caution">
    <text evidence="2">The sequence shown here is derived from an EMBL/GenBank/DDBJ whole genome shotgun (WGS) entry which is preliminary data.</text>
</comment>
<organism evidence="2 3">
    <name type="scientific">Candidatus Iainarchaeum sp</name>
    <dbReference type="NCBI Taxonomy" id="3101447"/>
    <lineage>
        <taxon>Archaea</taxon>
        <taxon>Candidatus Iainarchaeota</taxon>
        <taxon>Candidatus Iainarchaeia</taxon>
        <taxon>Candidatus Iainarchaeales</taxon>
        <taxon>Candidatus Iainarchaeaceae</taxon>
        <taxon>Candidatus Iainarchaeum</taxon>
    </lineage>
</organism>
<evidence type="ECO:0000256" key="1">
    <source>
        <dbReference type="SAM" id="MobiDB-lite"/>
    </source>
</evidence>
<reference evidence="3" key="1">
    <citation type="journal article" date="2020" name="bioRxiv">
        <title>A rank-normalized archaeal taxonomy based on genome phylogeny resolves widespread incomplete and uneven classifications.</title>
        <authorList>
            <person name="Rinke C."/>
            <person name="Chuvochina M."/>
            <person name="Mussig A.J."/>
            <person name="Chaumeil P.-A."/>
            <person name="Waite D.W."/>
            <person name="Whitman W.B."/>
            <person name="Parks D.H."/>
            <person name="Hugenholtz P."/>
        </authorList>
    </citation>
    <scope>NUCLEOTIDE SEQUENCE [LARGE SCALE GENOMIC DNA]</scope>
</reference>
<dbReference type="Proteomes" id="UP000565078">
    <property type="component" value="Unassembled WGS sequence"/>
</dbReference>
<feature type="region of interest" description="Disordered" evidence="1">
    <location>
        <begin position="78"/>
        <end position="110"/>
    </location>
</feature>
<proteinExistence type="predicted"/>
<dbReference type="AlphaFoldDB" id="A0A7J4IXL3"/>
<evidence type="ECO:0000313" key="2">
    <source>
        <dbReference type="EMBL" id="HIH10148.1"/>
    </source>
</evidence>